<dbReference type="SUPFAM" id="SSF49899">
    <property type="entry name" value="Concanavalin A-like lectins/glucanases"/>
    <property type="match status" value="1"/>
</dbReference>
<evidence type="ECO:0000256" key="2">
    <source>
        <dbReference type="SAM" id="MobiDB-lite"/>
    </source>
</evidence>
<proteinExistence type="inferred from homology"/>
<feature type="transmembrane region" description="Helical" evidence="3">
    <location>
        <begin position="27"/>
        <end position="51"/>
    </location>
</feature>
<dbReference type="STRING" id="745531.A0A0C3PB84"/>
<dbReference type="InterPro" id="IPR013320">
    <property type="entry name" value="ConA-like_dom_sf"/>
</dbReference>
<evidence type="ECO:0000256" key="1">
    <source>
        <dbReference type="ARBA" id="ARBA00006865"/>
    </source>
</evidence>
<feature type="domain" description="GH16" evidence="4">
    <location>
        <begin position="98"/>
        <end position="415"/>
    </location>
</feature>
<reference evidence="5 6" key="1">
    <citation type="journal article" date="2014" name="PLoS Genet.">
        <title>Analysis of the Phlebiopsis gigantea genome, transcriptome and secretome provides insight into its pioneer colonization strategies of wood.</title>
        <authorList>
            <person name="Hori C."/>
            <person name="Ishida T."/>
            <person name="Igarashi K."/>
            <person name="Samejima M."/>
            <person name="Suzuki H."/>
            <person name="Master E."/>
            <person name="Ferreira P."/>
            <person name="Ruiz-Duenas F.J."/>
            <person name="Held B."/>
            <person name="Canessa P."/>
            <person name="Larrondo L.F."/>
            <person name="Schmoll M."/>
            <person name="Druzhinina I.S."/>
            <person name="Kubicek C.P."/>
            <person name="Gaskell J.A."/>
            <person name="Kersten P."/>
            <person name="St John F."/>
            <person name="Glasner J."/>
            <person name="Sabat G."/>
            <person name="Splinter BonDurant S."/>
            <person name="Syed K."/>
            <person name="Yadav J."/>
            <person name="Mgbeahuruike A.C."/>
            <person name="Kovalchuk A."/>
            <person name="Asiegbu F.O."/>
            <person name="Lackner G."/>
            <person name="Hoffmeister D."/>
            <person name="Rencoret J."/>
            <person name="Gutierrez A."/>
            <person name="Sun H."/>
            <person name="Lindquist E."/>
            <person name="Barry K."/>
            <person name="Riley R."/>
            <person name="Grigoriev I.V."/>
            <person name="Henrissat B."/>
            <person name="Kues U."/>
            <person name="Berka R.M."/>
            <person name="Martinez A.T."/>
            <person name="Covert S.F."/>
            <person name="Blanchette R.A."/>
            <person name="Cullen D."/>
        </authorList>
    </citation>
    <scope>NUCLEOTIDE SEQUENCE [LARGE SCALE GENOMIC DNA]</scope>
    <source>
        <strain evidence="5 6">11061_1 CR5-6</strain>
    </source>
</reference>
<feature type="compositionally biased region" description="Low complexity" evidence="2">
    <location>
        <begin position="139"/>
        <end position="159"/>
    </location>
</feature>
<dbReference type="GO" id="GO:0004553">
    <property type="term" value="F:hydrolase activity, hydrolyzing O-glycosyl compounds"/>
    <property type="evidence" value="ECO:0007669"/>
    <property type="project" value="InterPro"/>
</dbReference>
<dbReference type="AlphaFoldDB" id="A0A0C3PB84"/>
<dbReference type="OrthoDB" id="4781at2759"/>
<dbReference type="InterPro" id="IPR050546">
    <property type="entry name" value="Glycosyl_Hydrlase_16"/>
</dbReference>
<keyword evidence="3" id="KW-0812">Transmembrane</keyword>
<dbReference type="EMBL" id="KN840695">
    <property type="protein sequence ID" value="KIP02178.1"/>
    <property type="molecule type" value="Genomic_DNA"/>
</dbReference>
<name>A0A0C3PB84_PHLG1</name>
<evidence type="ECO:0000256" key="3">
    <source>
        <dbReference type="SAM" id="Phobius"/>
    </source>
</evidence>
<dbReference type="PANTHER" id="PTHR10963">
    <property type="entry name" value="GLYCOSYL HYDROLASE-RELATED"/>
    <property type="match status" value="1"/>
</dbReference>
<accession>A0A0C3PB84</accession>
<keyword evidence="5" id="KW-0378">Hydrolase</keyword>
<keyword evidence="6" id="KW-1185">Reference proteome</keyword>
<dbReference type="Pfam" id="PF00722">
    <property type="entry name" value="Glyco_hydro_16"/>
    <property type="match status" value="1"/>
</dbReference>
<dbReference type="PANTHER" id="PTHR10963:SF55">
    <property type="entry name" value="GLYCOSIDE HYDROLASE FAMILY 16 PROTEIN"/>
    <property type="match status" value="1"/>
</dbReference>
<keyword evidence="3" id="KW-1133">Transmembrane helix</keyword>
<dbReference type="Gene3D" id="2.60.120.200">
    <property type="match status" value="1"/>
</dbReference>
<keyword evidence="3" id="KW-0472">Membrane</keyword>
<dbReference type="InterPro" id="IPR000757">
    <property type="entry name" value="Beta-glucanase-like"/>
</dbReference>
<evidence type="ECO:0000313" key="5">
    <source>
        <dbReference type="EMBL" id="KIP02178.1"/>
    </source>
</evidence>
<gene>
    <name evidence="5" type="ORF">PHLGIDRAFT_32285</name>
</gene>
<dbReference type="Proteomes" id="UP000053257">
    <property type="component" value="Unassembled WGS sequence"/>
</dbReference>
<evidence type="ECO:0000313" key="6">
    <source>
        <dbReference type="Proteomes" id="UP000053257"/>
    </source>
</evidence>
<feature type="region of interest" description="Disordered" evidence="2">
    <location>
        <begin position="138"/>
        <end position="166"/>
    </location>
</feature>
<dbReference type="PROSITE" id="PS51762">
    <property type="entry name" value="GH16_2"/>
    <property type="match status" value="1"/>
</dbReference>
<comment type="similarity">
    <text evidence="1">Belongs to the glycosyl hydrolase 16 family.</text>
</comment>
<protein>
    <submittedName>
        <fullName evidence="5">Glycoside hydrolase family 16 protein</fullName>
    </submittedName>
</protein>
<sequence>MASSRLVEKLSAEEKPWLKKKEPRERWAYWLTAAMAFIGLACAALVIYLGWTGVRQLKDSDVCLVLDDEFNSLDLTNTWTRDVELGGFGNGEFQMTTSDSANSFIKNGQLYIRPTLTSDDIGADKVVNGGSVTLPGCTANSDDSSSGSSSANCSASSNGQTAIPPVKSARLHTKGHYSIQYGRVEVRAKLPRGDWLWPAIWMLPVDTTKYGPWPQSGEIDIMEARGNAASYAAQGVNFVRSTLNYGPFAALQTQIIGWWQEKQFNYAEGFHTYALEWSPSFVRTYVDSRLQATLTVDITGRGGHSFFDRGHYPATAHNGSDTEVAVENIWAKDGGTAAAPFDQQFYLILDLAVGGTSGWFPDGVGDKPWFDTAGDEAALLAFAQAQKVWSATWPSNEDDVSFRIDSVKMYKLKSNGKC</sequence>
<dbReference type="GO" id="GO:0005975">
    <property type="term" value="P:carbohydrate metabolic process"/>
    <property type="evidence" value="ECO:0007669"/>
    <property type="project" value="InterPro"/>
</dbReference>
<evidence type="ECO:0000259" key="4">
    <source>
        <dbReference type="PROSITE" id="PS51762"/>
    </source>
</evidence>
<dbReference type="HOGENOM" id="CLU_019533_1_2_1"/>
<organism evidence="5 6">
    <name type="scientific">Phlebiopsis gigantea (strain 11061_1 CR5-6)</name>
    <name type="common">White-rot fungus</name>
    <name type="synonym">Peniophora gigantea</name>
    <dbReference type="NCBI Taxonomy" id="745531"/>
    <lineage>
        <taxon>Eukaryota</taxon>
        <taxon>Fungi</taxon>
        <taxon>Dikarya</taxon>
        <taxon>Basidiomycota</taxon>
        <taxon>Agaricomycotina</taxon>
        <taxon>Agaricomycetes</taxon>
        <taxon>Polyporales</taxon>
        <taxon>Phanerochaetaceae</taxon>
        <taxon>Phlebiopsis</taxon>
    </lineage>
</organism>